<gene>
    <name evidence="1" type="ORF">SCUD_LOCUS22787</name>
</gene>
<organism evidence="3">
    <name type="scientific">Schistosoma curassoni</name>
    <dbReference type="NCBI Taxonomy" id="6186"/>
    <lineage>
        <taxon>Eukaryota</taxon>
        <taxon>Metazoa</taxon>
        <taxon>Spiralia</taxon>
        <taxon>Lophotrochozoa</taxon>
        <taxon>Platyhelminthes</taxon>
        <taxon>Trematoda</taxon>
        <taxon>Digenea</taxon>
        <taxon>Strigeidida</taxon>
        <taxon>Schistosomatoidea</taxon>
        <taxon>Schistosomatidae</taxon>
        <taxon>Schistosoma</taxon>
    </lineage>
</organism>
<evidence type="ECO:0000313" key="3">
    <source>
        <dbReference type="WBParaSite" id="SCUD_0002279001-mRNA-1"/>
    </source>
</evidence>
<sequence length="41" mass="4762">MIMNRSDIQIGINHRVKIPVVVICFIKHLTPHLKITELIQV</sequence>
<evidence type="ECO:0000313" key="2">
    <source>
        <dbReference type="Proteomes" id="UP000279833"/>
    </source>
</evidence>
<dbReference type="WBParaSite" id="SCUD_0002279001-mRNA-1">
    <property type="protein sequence ID" value="SCUD_0002279001-mRNA-1"/>
    <property type="gene ID" value="SCUD_0002279001"/>
</dbReference>
<protein>
    <submittedName>
        <fullName evidence="3">Transposase</fullName>
    </submittedName>
</protein>
<evidence type="ECO:0000313" key="1">
    <source>
        <dbReference type="EMBL" id="VDP80183.1"/>
    </source>
</evidence>
<proteinExistence type="predicted"/>
<name>A0A183L619_9TREM</name>
<reference evidence="1 2" key="2">
    <citation type="submission" date="2018-11" db="EMBL/GenBank/DDBJ databases">
        <authorList>
            <consortium name="Pathogen Informatics"/>
        </authorList>
    </citation>
    <scope>NUCLEOTIDE SEQUENCE [LARGE SCALE GENOMIC DNA]</scope>
    <source>
        <strain evidence="1">Dakar</strain>
        <strain evidence="2">Dakar, Senegal</strain>
    </source>
</reference>
<accession>A0A183L619</accession>
<reference evidence="3" key="1">
    <citation type="submission" date="2016-06" db="UniProtKB">
        <authorList>
            <consortium name="WormBaseParasite"/>
        </authorList>
    </citation>
    <scope>IDENTIFICATION</scope>
</reference>
<dbReference type="EMBL" id="UZAK01050686">
    <property type="protein sequence ID" value="VDP80183.1"/>
    <property type="molecule type" value="Genomic_DNA"/>
</dbReference>
<dbReference type="Proteomes" id="UP000279833">
    <property type="component" value="Unassembled WGS sequence"/>
</dbReference>
<dbReference type="AlphaFoldDB" id="A0A183L619"/>
<keyword evidence="2" id="KW-1185">Reference proteome</keyword>